<organism evidence="1 2">
    <name type="scientific">Streptococcus cristatus</name>
    <dbReference type="NCBI Taxonomy" id="45634"/>
    <lineage>
        <taxon>Bacteria</taxon>
        <taxon>Bacillati</taxon>
        <taxon>Bacillota</taxon>
        <taxon>Bacilli</taxon>
        <taxon>Lactobacillales</taxon>
        <taxon>Streptococcaceae</taxon>
        <taxon>Streptococcus</taxon>
    </lineage>
</organism>
<dbReference type="Proteomes" id="UP000070377">
    <property type="component" value="Unassembled WGS sequence"/>
</dbReference>
<proteinExistence type="predicted"/>
<reference evidence="1 2" key="1">
    <citation type="submission" date="2016-01" db="EMBL/GenBank/DDBJ databases">
        <title>Highly variable Streptococcus oralis are common among viridans streptococci isolated from primates.</title>
        <authorList>
            <person name="Denapaite D."/>
            <person name="Rieger M."/>
            <person name="Koendgen S."/>
            <person name="Brueckner R."/>
            <person name="Ochigava I."/>
            <person name="Kappeler P."/>
            <person name="Maetz-Rensing K."/>
            <person name="Leendertz F."/>
            <person name="Hakenbeck R."/>
        </authorList>
    </citation>
    <scope>NUCLEOTIDE SEQUENCE [LARGE SCALE GENOMIC DNA]</scope>
    <source>
        <strain evidence="1 2">DD08</strain>
    </source>
</reference>
<evidence type="ECO:0000313" key="2">
    <source>
        <dbReference type="Proteomes" id="UP000070377"/>
    </source>
</evidence>
<dbReference type="EMBL" id="LQRD01000033">
    <property type="protein sequence ID" value="KXT69970.1"/>
    <property type="molecule type" value="Genomic_DNA"/>
</dbReference>
<gene>
    <name evidence="1" type="ORF">SCRDD08_00909</name>
</gene>
<dbReference type="PATRIC" id="fig|45634.12.peg.946"/>
<protein>
    <submittedName>
        <fullName evidence="1">Uncharacterized protein</fullName>
    </submittedName>
</protein>
<name>A0A139N1T2_STRCR</name>
<dbReference type="STRING" id="45634.SCRDD08_00909"/>
<comment type="caution">
    <text evidence="1">The sequence shown here is derived from an EMBL/GenBank/DDBJ whole genome shotgun (WGS) entry which is preliminary data.</text>
</comment>
<dbReference type="RefSeq" id="WP_061422608.1">
    <property type="nucleotide sequence ID" value="NZ_KQ969062.1"/>
</dbReference>
<evidence type="ECO:0000313" key="1">
    <source>
        <dbReference type="EMBL" id="KXT69970.1"/>
    </source>
</evidence>
<accession>A0A139N1T2</accession>
<sequence>MRPTKYPYSRELRLTGVKIAKLRLFIEDSTQTGKAILEEGLDGGYDHRIYQGLSSTEIEAIYGKKTALKVDKKRREDLRNGLYGVIGIR</sequence>
<dbReference type="AlphaFoldDB" id="A0A139N1T2"/>